<name>A0AAD8HLJ6_9APIA</name>
<evidence type="ECO:0000313" key="3">
    <source>
        <dbReference type="EMBL" id="KAK1369440.1"/>
    </source>
</evidence>
<gene>
    <name evidence="3" type="ORF">POM88_035532</name>
</gene>
<keyword evidence="2" id="KW-0732">Signal</keyword>
<evidence type="ECO:0000313" key="4">
    <source>
        <dbReference type="Proteomes" id="UP001237642"/>
    </source>
</evidence>
<sequence>MAIPKLFILSVLLLAFSFSTSTTPASASSRHLLGFFPPVPHFHFPFGNSSGPSNGTFSFPSSGWFPWFHFPNSARPATHAIPDQTPPENADSAVAPNPASDSAILPSDSPNYK</sequence>
<evidence type="ECO:0000256" key="2">
    <source>
        <dbReference type="SAM" id="SignalP"/>
    </source>
</evidence>
<feature type="signal peptide" evidence="2">
    <location>
        <begin position="1"/>
        <end position="27"/>
    </location>
</feature>
<organism evidence="3 4">
    <name type="scientific">Heracleum sosnowskyi</name>
    <dbReference type="NCBI Taxonomy" id="360622"/>
    <lineage>
        <taxon>Eukaryota</taxon>
        <taxon>Viridiplantae</taxon>
        <taxon>Streptophyta</taxon>
        <taxon>Embryophyta</taxon>
        <taxon>Tracheophyta</taxon>
        <taxon>Spermatophyta</taxon>
        <taxon>Magnoliopsida</taxon>
        <taxon>eudicotyledons</taxon>
        <taxon>Gunneridae</taxon>
        <taxon>Pentapetalae</taxon>
        <taxon>asterids</taxon>
        <taxon>campanulids</taxon>
        <taxon>Apiales</taxon>
        <taxon>Apiaceae</taxon>
        <taxon>Apioideae</taxon>
        <taxon>apioid superclade</taxon>
        <taxon>Tordylieae</taxon>
        <taxon>Tordyliinae</taxon>
        <taxon>Heracleum</taxon>
    </lineage>
</organism>
<dbReference type="AlphaFoldDB" id="A0AAD8HLJ6"/>
<dbReference type="EMBL" id="JAUIZM010000008">
    <property type="protein sequence ID" value="KAK1369440.1"/>
    <property type="molecule type" value="Genomic_DNA"/>
</dbReference>
<reference evidence="3" key="2">
    <citation type="submission" date="2023-05" db="EMBL/GenBank/DDBJ databases">
        <authorList>
            <person name="Schelkunov M.I."/>
        </authorList>
    </citation>
    <scope>NUCLEOTIDE SEQUENCE</scope>
    <source>
        <strain evidence="3">Hsosn_3</strain>
        <tissue evidence="3">Leaf</tissue>
    </source>
</reference>
<feature type="chain" id="PRO_5041922234" evidence="2">
    <location>
        <begin position="28"/>
        <end position="113"/>
    </location>
</feature>
<dbReference type="Proteomes" id="UP001237642">
    <property type="component" value="Unassembled WGS sequence"/>
</dbReference>
<comment type="caution">
    <text evidence="3">The sequence shown here is derived from an EMBL/GenBank/DDBJ whole genome shotgun (WGS) entry which is preliminary data.</text>
</comment>
<protein>
    <submittedName>
        <fullName evidence="3">Uncharacterized protein</fullName>
    </submittedName>
</protein>
<accession>A0AAD8HLJ6</accession>
<keyword evidence="4" id="KW-1185">Reference proteome</keyword>
<feature type="region of interest" description="Disordered" evidence="1">
    <location>
        <begin position="76"/>
        <end position="113"/>
    </location>
</feature>
<reference evidence="3" key="1">
    <citation type="submission" date="2023-02" db="EMBL/GenBank/DDBJ databases">
        <title>Genome of toxic invasive species Heracleum sosnowskyi carries increased number of genes despite the absence of recent whole-genome duplications.</title>
        <authorList>
            <person name="Schelkunov M."/>
            <person name="Shtratnikova V."/>
            <person name="Makarenko M."/>
            <person name="Klepikova A."/>
            <person name="Omelchenko D."/>
            <person name="Novikova G."/>
            <person name="Obukhova E."/>
            <person name="Bogdanov V."/>
            <person name="Penin A."/>
            <person name="Logacheva M."/>
        </authorList>
    </citation>
    <scope>NUCLEOTIDE SEQUENCE</scope>
    <source>
        <strain evidence="3">Hsosn_3</strain>
        <tissue evidence="3">Leaf</tissue>
    </source>
</reference>
<evidence type="ECO:0000256" key="1">
    <source>
        <dbReference type="SAM" id="MobiDB-lite"/>
    </source>
</evidence>
<proteinExistence type="predicted"/>